<feature type="binding site" description="distal binding residue" evidence="5">
    <location>
        <position position="72"/>
    </location>
    <ligand>
        <name>heme</name>
        <dbReference type="ChEBI" id="CHEBI:30413"/>
    </ligand>
    <ligandPart>
        <name>Fe</name>
        <dbReference type="ChEBI" id="CHEBI:18248"/>
    </ligandPart>
</feature>
<dbReference type="HOGENOM" id="CLU_104957_3_1_6"/>
<dbReference type="eggNOG" id="COG2346">
    <property type="taxonomic scope" value="Bacteria"/>
</dbReference>
<dbReference type="GO" id="GO:0020037">
    <property type="term" value="F:heme binding"/>
    <property type="evidence" value="ECO:0007669"/>
    <property type="project" value="InterPro"/>
</dbReference>
<sequence length="129" mass="15261">MAPTLKPDDTSRQIDQFVDAFYERVLADPLLSPLFLDVAGIELSEHLPRIKAYWRKMLLGHRDYQRHMMRKHRDVDARQPFADEHYERWLALFEETLKKHPLGSSTERAAALARRVAGNMRQNMQRFRA</sequence>
<reference evidence="6 7" key="1">
    <citation type="journal article" date="2007" name="Proc. Natl. Acad. Sci. U.S.A.">
        <title>Characterization of a marine gammaproteobacterium capable of aerobic anoxygenic photosynthesis.</title>
        <authorList>
            <person name="Fuchs B.M."/>
            <person name="Spring S."/>
            <person name="Teeling H."/>
            <person name="Quast C."/>
            <person name="Wulf J."/>
            <person name="Schattenhofer M."/>
            <person name="Yan S."/>
            <person name="Ferriera S."/>
            <person name="Johnson J."/>
            <person name="Glockner F.O."/>
            <person name="Amann R."/>
        </authorList>
    </citation>
    <scope>NUCLEOTIDE SEQUENCE [LARGE SCALE GENOMIC DNA]</scope>
    <source>
        <strain evidence="6">KT71</strain>
    </source>
</reference>
<gene>
    <name evidence="6" type="ORF">KT71_17481</name>
</gene>
<evidence type="ECO:0000313" key="7">
    <source>
        <dbReference type="Proteomes" id="UP000019205"/>
    </source>
</evidence>
<dbReference type="InterPro" id="IPR001486">
    <property type="entry name" value="Hemoglobin_trunc"/>
</dbReference>
<dbReference type="Gene3D" id="1.10.490.10">
    <property type="entry name" value="Globins"/>
    <property type="match status" value="1"/>
</dbReference>
<dbReference type="Pfam" id="PF01152">
    <property type="entry name" value="Bac_globin"/>
    <property type="match status" value="1"/>
</dbReference>
<dbReference type="RefSeq" id="WP_008295940.1">
    <property type="nucleotide sequence ID" value="NZ_CM002299.1"/>
</dbReference>
<evidence type="ECO:0000256" key="4">
    <source>
        <dbReference type="ARBA" id="ARBA00023004"/>
    </source>
</evidence>
<reference evidence="6 7" key="2">
    <citation type="journal article" date="2009" name="PLoS ONE">
        <title>The photosynthetic apparatus and its regulation in the aerobic gammaproteobacterium Congregibacter litoralis gen. nov., sp. nov.</title>
        <authorList>
            <person name="Spring S."/>
            <person name="Lunsdorf H."/>
            <person name="Fuchs B.M."/>
            <person name="Tindall B.J."/>
        </authorList>
    </citation>
    <scope>NUCLEOTIDE SEQUENCE [LARGE SCALE GENOMIC DNA]</scope>
    <source>
        <strain evidence="6">KT71</strain>
    </source>
</reference>
<organism evidence="6 7">
    <name type="scientific">Congregibacter litoralis KT71</name>
    <dbReference type="NCBI Taxonomy" id="314285"/>
    <lineage>
        <taxon>Bacteria</taxon>
        <taxon>Pseudomonadati</taxon>
        <taxon>Pseudomonadota</taxon>
        <taxon>Gammaproteobacteria</taxon>
        <taxon>Cellvibrionales</taxon>
        <taxon>Halieaceae</taxon>
        <taxon>Congregibacter</taxon>
    </lineage>
</organism>
<dbReference type="InterPro" id="IPR012292">
    <property type="entry name" value="Globin/Proto"/>
</dbReference>
<keyword evidence="3 5" id="KW-0479">Metal-binding</keyword>
<dbReference type="AlphaFoldDB" id="A4A461"/>
<dbReference type="SUPFAM" id="SSF46458">
    <property type="entry name" value="Globin-like"/>
    <property type="match status" value="1"/>
</dbReference>
<dbReference type="OrthoDB" id="25954at2"/>
<keyword evidence="2 5" id="KW-0349">Heme</keyword>
<comment type="caution">
    <text evidence="6">The sequence shown here is derived from an EMBL/GenBank/DDBJ whole genome shotgun (WGS) entry which is preliminary data.</text>
</comment>
<dbReference type="InterPro" id="IPR009050">
    <property type="entry name" value="Globin-like_sf"/>
</dbReference>
<keyword evidence="4 5" id="KW-0408">Iron</keyword>
<keyword evidence="1" id="KW-0813">Transport</keyword>
<evidence type="ECO:0000256" key="5">
    <source>
        <dbReference type="PIRSR" id="PIRSR601486-1"/>
    </source>
</evidence>
<dbReference type="GO" id="GO:0019825">
    <property type="term" value="F:oxygen binding"/>
    <property type="evidence" value="ECO:0007669"/>
    <property type="project" value="InterPro"/>
</dbReference>
<dbReference type="EMBL" id="AAOA02000001">
    <property type="protein sequence ID" value="EAQ99484.1"/>
    <property type="molecule type" value="Genomic_DNA"/>
</dbReference>
<accession>A4A461</accession>
<evidence type="ECO:0000256" key="2">
    <source>
        <dbReference type="ARBA" id="ARBA00022617"/>
    </source>
</evidence>
<dbReference type="GO" id="GO:0046872">
    <property type="term" value="F:metal ion binding"/>
    <property type="evidence" value="ECO:0007669"/>
    <property type="project" value="UniProtKB-KW"/>
</dbReference>
<dbReference type="Proteomes" id="UP000019205">
    <property type="component" value="Chromosome"/>
</dbReference>
<evidence type="ECO:0000256" key="1">
    <source>
        <dbReference type="ARBA" id="ARBA00022448"/>
    </source>
</evidence>
<evidence type="ECO:0000256" key="3">
    <source>
        <dbReference type="ARBA" id="ARBA00022723"/>
    </source>
</evidence>
<protein>
    <submittedName>
        <fullName evidence="6">Hemoglobin like protein</fullName>
    </submittedName>
</protein>
<name>A4A461_9GAMM</name>
<dbReference type="CDD" id="cd08916">
    <property type="entry name" value="TrHb3_P"/>
    <property type="match status" value="1"/>
</dbReference>
<keyword evidence="7" id="KW-1185">Reference proteome</keyword>
<dbReference type="STRING" id="314285.KT71_17481"/>
<evidence type="ECO:0000313" key="6">
    <source>
        <dbReference type="EMBL" id="EAQ99484.1"/>
    </source>
</evidence>
<proteinExistence type="predicted"/>